<protein>
    <submittedName>
        <fullName evidence="3">Ubiquitin-conjugating enzyme E2 4</fullName>
        <ecNumber evidence="3">2.3.2.23</ecNumber>
    </submittedName>
</protein>
<organism evidence="3 4">
    <name type="scientific">Salvia divinorum</name>
    <name type="common">Maria pastora</name>
    <name type="synonym">Diviner's sage</name>
    <dbReference type="NCBI Taxonomy" id="28513"/>
    <lineage>
        <taxon>Eukaryota</taxon>
        <taxon>Viridiplantae</taxon>
        <taxon>Streptophyta</taxon>
        <taxon>Embryophyta</taxon>
        <taxon>Tracheophyta</taxon>
        <taxon>Spermatophyta</taxon>
        <taxon>Magnoliopsida</taxon>
        <taxon>eudicotyledons</taxon>
        <taxon>Gunneridae</taxon>
        <taxon>Pentapetalae</taxon>
        <taxon>asterids</taxon>
        <taxon>lamiids</taxon>
        <taxon>Lamiales</taxon>
        <taxon>Lamiaceae</taxon>
        <taxon>Nepetoideae</taxon>
        <taxon>Mentheae</taxon>
        <taxon>Salviinae</taxon>
        <taxon>Salvia</taxon>
        <taxon>Salvia subgen. Calosphace</taxon>
    </lineage>
</organism>
<sequence>MKCWVQFSFSNPTDPLNGEAAALLMHDRTAYEQRVKEYSLKYAKPEDAGAIPEEKSSDEELTDDEYE</sequence>
<dbReference type="PROSITE" id="PS50127">
    <property type="entry name" value="UBC_2"/>
    <property type="match status" value="1"/>
</dbReference>
<keyword evidence="3" id="KW-0012">Acyltransferase</keyword>
<accession>A0ABD1H094</accession>
<dbReference type="GO" id="GO:0061631">
    <property type="term" value="F:ubiquitin conjugating enzyme activity"/>
    <property type="evidence" value="ECO:0007669"/>
    <property type="project" value="UniProtKB-EC"/>
</dbReference>
<comment type="caution">
    <text evidence="3">The sequence shown here is derived from an EMBL/GenBank/DDBJ whole genome shotgun (WGS) entry which is preliminary data.</text>
</comment>
<dbReference type="EMBL" id="JBEAFC010000007">
    <property type="protein sequence ID" value="KAL1549841.1"/>
    <property type="molecule type" value="Genomic_DNA"/>
</dbReference>
<dbReference type="SUPFAM" id="SSF54495">
    <property type="entry name" value="UBC-like"/>
    <property type="match status" value="1"/>
</dbReference>
<evidence type="ECO:0000313" key="3">
    <source>
        <dbReference type="EMBL" id="KAL1549841.1"/>
    </source>
</evidence>
<gene>
    <name evidence="3" type="primary">UBC4</name>
    <name evidence="3" type="ORF">AAHA92_17881</name>
</gene>
<feature type="domain" description="UBC core" evidence="2">
    <location>
        <begin position="1"/>
        <end position="44"/>
    </location>
</feature>
<evidence type="ECO:0000313" key="4">
    <source>
        <dbReference type="Proteomes" id="UP001567538"/>
    </source>
</evidence>
<evidence type="ECO:0000259" key="2">
    <source>
        <dbReference type="PROSITE" id="PS50127"/>
    </source>
</evidence>
<feature type="compositionally biased region" description="Acidic residues" evidence="1">
    <location>
        <begin position="56"/>
        <end position="67"/>
    </location>
</feature>
<proteinExistence type="predicted"/>
<keyword evidence="3" id="KW-0808">Transferase</keyword>
<feature type="compositionally biased region" description="Basic and acidic residues" evidence="1">
    <location>
        <begin position="44"/>
        <end position="55"/>
    </location>
</feature>
<reference evidence="3 4" key="1">
    <citation type="submission" date="2024-06" db="EMBL/GenBank/DDBJ databases">
        <title>A chromosome level genome sequence of Diviner's sage (Salvia divinorum).</title>
        <authorList>
            <person name="Ford S.A."/>
            <person name="Ro D.-K."/>
            <person name="Ness R.W."/>
            <person name="Phillips M.A."/>
        </authorList>
    </citation>
    <scope>NUCLEOTIDE SEQUENCE [LARGE SCALE GENOMIC DNA]</scope>
    <source>
        <strain evidence="3">SAF-2024a</strain>
        <tissue evidence="3">Leaf</tissue>
    </source>
</reference>
<feature type="region of interest" description="Disordered" evidence="1">
    <location>
        <begin position="44"/>
        <end position="67"/>
    </location>
</feature>
<dbReference type="AlphaFoldDB" id="A0ABD1H094"/>
<dbReference type="Gene3D" id="3.10.110.10">
    <property type="entry name" value="Ubiquitin Conjugating Enzyme"/>
    <property type="match status" value="1"/>
</dbReference>
<keyword evidence="4" id="KW-1185">Reference proteome</keyword>
<evidence type="ECO:0000256" key="1">
    <source>
        <dbReference type="SAM" id="MobiDB-lite"/>
    </source>
</evidence>
<dbReference type="EC" id="2.3.2.23" evidence="3"/>
<name>A0ABD1H094_SALDI</name>
<dbReference type="InterPro" id="IPR000608">
    <property type="entry name" value="UBC"/>
</dbReference>
<dbReference type="InterPro" id="IPR016135">
    <property type="entry name" value="UBQ-conjugating_enzyme/RWD"/>
</dbReference>
<dbReference type="Proteomes" id="UP001567538">
    <property type="component" value="Unassembled WGS sequence"/>
</dbReference>